<feature type="region of interest" description="Disordered" evidence="1">
    <location>
        <begin position="132"/>
        <end position="153"/>
    </location>
</feature>
<dbReference type="Proteomes" id="UP001222325">
    <property type="component" value="Unassembled WGS sequence"/>
</dbReference>
<accession>A0AAD6TY87</accession>
<evidence type="ECO:0000313" key="2">
    <source>
        <dbReference type="EMBL" id="KAJ7078474.1"/>
    </source>
</evidence>
<feature type="non-terminal residue" evidence="2">
    <location>
        <position position="1"/>
    </location>
</feature>
<evidence type="ECO:0000313" key="3">
    <source>
        <dbReference type="Proteomes" id="UP001222325"/>
    </source>
</evidence>
<dbReference type="EMBL" id="JARJCN010000066">
    <property type="protein sequence ID" value="KAJ7078474.1"/>
    <property type="molecule type" value="Genomic_DNA"/>
</dbReference>
<dbReference type="AlphaFoldDB" id="A0AAD6TY87"/>
<keyword evidence="3" id="KW-1185">Reference proteome</keyword>
<sequence>PGMDLGGREAVVAIWSLRRRRGWAEIRKAKFGDTAVEEGLEMPSVKQDWLSQAELSTFSSAPQVLPRSFYLLHQFSFHTLGEDYHTLIRQYQFVVGGAKIDFVEGYSSSPREIRRRSRDSASFDEPLASALAGDAHYARPPPVLPMLPNGTPA</sequence>
<gene>
    <name evidence="2" type="ORF">B0H15DRAFT_1001344</name>
</gene>
<feature type="non-terminal residue" evidence="2">
    <location>
        <position position="153"/>
    </location>
</feature>
<proteinExistence type="predicted"/>
<reference evidence="2" key="1">
    <citation type="submission" date="2023-03" db="EMBL/GenBank/DDBJ databases">
        <title>Massive genome expansion in bonnet fungi (Mycena s.s.) driven by repeated elements and novel gene families across ecological guilds.</title>
        <authorList>
            <consortium name="Lawrence Berkeley National Laboratory"/>
            <person name="Harder C.B."/>
            <person name="Miyauchi S."/>
            <person name="Viragh M."/>
            <person name="Kuo A."/>
            <person name="Thoen E."/>
            <person name="Andreopoulos B."/>
            <person name="Lu D."/>
            <person name="Skrede I."/>
            <person name="Drula E."/>
            <person name="Henrissat B."/>
            <person name="Morin E."/>
            <person name="Kohler A."/>
            <person name="Barry K."/>
            <person name="LaButti K."/>
            <person name="Morin E."/>
            <person name="Salamov A."/>
            <person name="Lipzen A."/>
            <person name="Mereny Z."/>
            <person name="Hegedus B."/>
            <person name="Baldrian P."/>
            <person name="Stursova M."/>
            <person name="Weitz H."/>
            <person name="Taylor A."/>
            <person name="Grigoriev I.V."/>
            <person name="Nagy L.G."/>
            <person name="Martin F."/>
            <person name="Kauserud H."/>
        </authorList>
    </citation>
    <scope>NUCLEOTIDE SEQUENCE</scope>
    <source>
        <strain evidence="2">CBHHK173m</strain>
    </source>
</reference>
<evidence type="ECO:0000256" key="1">
    <source>
        <dbReference type="SAM" id="MobiDB-lite"/>
    </source>
</evidence>
<comment type="caution">
    <text evidence="2">The sequence shown here is derived from an EMBL/GenBank/DDBJ whole genome shotgun (WGS) entry which is preliminary data.</text>
</comment>
<organism evidence="2 3">
    <name type="scientific">Mycena belliarum</name>
    <dbReference type="NCBI Taxonomy" id="1033014"/>
    <lineage>
        <taxon>Eukaryota</taxon>
        <taxon>Fungi</taxon>
        <taxon>Dikarya</taxon>
        <taxon>Basidiomycota</taxon>
        <taxon>Agaricomycotina</taxon>
        <taxon>Agaricomycetes</taxon>
        <taxon>Agaricomycetidae</taxon>
        <taxon>Agaricales</taxon>
        <taxon>Marasmiineae</taxon>
        <taxon>Mycenaceae</taxon>
        <taxon>Mycena</taxon>
    </lineage>
</organism>
<protein>
    <submittedName>
        <fullName evidence="2">Uncharacterized protein</fullName>
    </submittedName>
</protein>
<name>A0AAD6TY87_9AGAR</name>